<gene>
    <name evidence="2" type="ORF">FNA67_21265</name>
</gene>
<dbReference type="InterPro" id="IPR051010">
    <property type="entry name" value="BCAA_transport"/>
</dbReference>
<dbReference type="PANTHER" id="PTHR30483:SF6">
    <property type="entry name" value="PERIPLASMIC BINDING PROTEIN OF ABC TRANSPORTER FOR NATURAL AMINO ACIDS"/>
    <property type="match status" value="1"/>
</dbReference>
<name>A0A5B9DV09_9HYPH</name>
<keyword evidence="1" id="KW-0813">Transport</keyword>
<dbReference type="Gene3D" id="3.40.50.2300">
    <property type="match status" value="2"/>
</dbReference>
<dbReference type="RefSeq" id="WP_147658047.1">
    <property type="nucleotide sequence ID" value="NZ_BMFM01000001.1"/>
</dbReference>
<dbReference type="Pfam" id="PF04348">
    <property type="entry name" value="LppC"/>
    <property type="match status" value="1"/>
</dbReference>
<dbReference type="AlphaFoldDB" id="A0A5B9DV09"/>
<dbReference type="PANTHER" id="PTHR30483">
    <property type="entry name" value="LEUCINE-SPECIFIC-BINDING PROTEIN"/>
    <property type="match status" value="1"/>
</dbReference>
<reference evidence="2 3" key="1">
    <citation type="journal article" date="2015" name="Int. J. Syst. Evol. Microbiol.">
        <title>Youhaiella tibetensis gen. nov., sp. nov., isolated from subsurface sediment.</title>
        <authorList>
            <person name="Wang Y.X."/>
            <person name="Huang F.Q."/>
            <person name="Nogi Y."/>
            <person name="Pang S.J."/>
            <person name="Wang P.K."/>
            <person name="Lv J."/>
        </authorList>
    </citation>
    <scope>NUCLEOTIDE SEQUENCE [LARGE SCALE GENOMIC DNA]</scope>
    <source>
        <strain evidence="3">fig4</strain>
    </source>
</reference>
<keyword evidence="3" id="KW-1185">Reference proteome</keyword>
<protein>
    <submittedName>
        <fullName evidence="2">Penicillin-binding protein activator</fullName>
    </submittedName>
</protein>
<dbReference type="CDD" id="cd06339">
    <property type="entry name" value="PBP1_YraM_LppC_lipoprotein-like"/>
    <property type="match status" value="1"/>
</dbReference>
<dbReference type="OrthoDB" id="7210494at2"/>
<proteinExistence type="predicted"/>
<dbReference type="KEGG" id="yti:FNA67_21265"/>
<dbReference type="InterPro" id="IPR028082">
    <property type="entry name" value="Peripla_BP_I"/>
</dbReference>
<dbReference type="InterPro" id="IPR007443">
    <property type="entry name" value="LpoA"/>
</dbReference>
<dbReference type="SUPFAM" id="SSF53822">
    <property type="entry name" value="Periplasmic binding protein-like I"/>
    <property type="match status" value="1"/>
</dbReference>
<dbReference type="GO" id="GO:0006865">
    <property type="term" value="P:amino acid transport"/>
    <property type="evidence" value="ECO:0007669"/>
    <property type="project" value="UniProtKB-KW"/>
</dbReference>
<dbReference type="Proteomes" id="UP000321062">
    <property type="component" value="Chromosome"/>
</dbReference>
<keyword evidence="1" id="KW-0029">Amino-acid transport</keyword>
<dbReference type="PROSITE" id="PS51257">
    <property type="entry name" value="PROKAR_LIPOPROTEIN"/>
    <property type="match status" value="1"/>
</dbReference>
<evidence type="ECO:0000313" key="2">
    <source>
        <dbReference type="EMBL" id="QEE22539.1"/>
    </source>
</evidence>
<sequence>MIAGSARLCKLLAIALCGAAILGGCTIGGLDLDSLRTIPGQPLPGQPMAQPVGPAPGNMAMPGQSPVAGNAEIIGRGPVRVALLLPLSGDQGISAAGRSMANGARLAMSFIEANPKIAENISISLRDTGTAPDGAARQAQAAVAEGASLILGPLLGDQTVPAAQVARGAGIPMIAFSNNGAAAGPGVYLLSVLPEVEVRRSLAYAKAQGKRRVAGLFPNTSYGAVQKAAFEQGVFELGLTIGPSLAFGSDAELRSAAQRLAQNKGGFDALFVPDRQSAGKVAAALAAAGVRPGLVVGSSQWDNAGEIFGNPAFAGAVFPAVDDAGLRAIAPQYAARFASQPHPLTTIAYTAVILVNNSHLSMSNPKFDRAVLTSQSGFTGRDGVFRFLADGRSQYALVMKRVGNGAATLVDGPKL</sequence>
<organism evidence="2 3">
    <name type="scientific">Paradevosia tibetensis</name>
    <dbReference type="NCBI Taxonomy" id="1447062"/>
    <lineage>
        <taxon>Bacteria</taxon>
        <taxon>Pseudomonadati</taxon>
        <taxon>Pseudomonadota</taxon>
        <taxon>Alphaproteobacteria</taxon>
        <taxon>Hyphomicrobiales</taxon>
        <taxon>Devosiaceae</taxon>
        <taxon>Paradevosia</taxon>
    </lineage>
</organism>
<evidence type="ECO:0000313" key="3">
    <source>
        <dbReference type="Proteomes" id="UP000321062"/>
    </source>
</evidence>
<dbReference type="EMBL" id="CP041690">
    <property type="protein sequence ID" value="QEE22539.1"/>
    <property type="molecule type" value="Genomic_DNA"/>
</dbReference>
<accession>A0A5B9DV09</accession>
<evidence type="ECO:0000256" key="1">
    <source>
        <dbReference type="ARBA" id="ARBA00022970"/>
    </source>
</evidence>